<dbReference type="InterPro" id="IPR012902">
    <property type="entry name" value="N_methyl_site"/>
</dbReference>
<dbReference type="RefSeq" id="WP_194536907.1">
    <property type="nucleotide sequence ID" value="NZ_JACEFB010000002.1"/>
</dbReference>
<dbReference type="Proteomes" id="UP000542342">
    <property type="component" value="Unassembled WGS sequence"/>
</dbReference>
<evidence type="ECO:0000313" key="2">
    <source>
        <dbReference type="EMBL" id="MBA2225484.1"/>
    </source>
</evidence>
<sequence>MVIPRKGYTLLELLVVLAVILILGMAVTLTLEGNYANTRQKAAADLVRARIADARAKAMERGQWYRVAVSSDGSRLRVAPDGTEFAALPADDPPAFNASVTEDRLDKATVHVLTDGDSEVVQEGDWITIATLKPDGTCKEDQVLVEVREGNQSPIYVRIRGITGTAAVVRTPPGAAAGGGRP</sequence>
<feature type="transmembrane region" description="Helical" evidence="1">
    <location>
        <begin position="7"/>
        <end position="31"/>
    </location>
</feature>
<dbReference type="Pfam" id="PF07963">
    <property type="entry name" value="N_methyl"/>
    <property type="match status" value="1"/>
</dbReference>
<keyword evidence="1" id="KW-0472">Membrane</keyword>
<organism evidence="2 3">
    <name type="scientific">Thermogemmata fonticola</name>
    <dbReference type="NCBI Taxonomy" id="2755323"/>
    <lineage>
        <taxon>Bacteria</taxon>
        <taxon>Pseudomonadati</taxon>
        <taxon>Planctomycetota</taxon>
        <taxon>Planctomycetia</taxon>
        <taxon>Gemmatales</taxon>
        <taxon>Gemmataceae</taxon>
        <taxon>Thermogemmata</taxon>
    </lineage>
</organism>
<name>A0A7V8VCG2_9BACT</name>
<reference evidence="2 3" key="1">
    <citation type="submission" date="2020-07" db="EMBL/GenBank/DDBJ databases">
        <title>Thermogemmata thermophila gen. nov., sp. nov., a novel moderate thermophilic planctomycete from a Kamchatka hot spring.</title>
        <authorList>
            <person name="Elcheninov A.G."/>
            <person name="Podosokorskaya O.A."/>
            <person name="Kovaleva O.L."/>
            <person name="Novikov A."/>
            <person name="Bonch-Osmolovskaya E.A."/>
            <person name="Toshchakov S.V."/>
            <person name="Kublanov I.V."/>
        </authorList>
    </citation>
    <scope>NUCLEOTIDE SEQUENCE [LARGE SCALE GENOMIC DNA]</scope>
    <source>
        <strain evidence="2 3">2918</strain>
    </source>
</reference>
<dbReference type="EMBL" id="JACEFB010000002">
    <property type="protein sequence ID" value="MBA2225484.1"/>
    <property type="molecule type" value="Genomic_DNA"/>
</dbReference>
<keyword evidence="1" id="KW-0812">Transmembrane</keyword>
<evidence type="ECO:0000313" key="3">
    <source>
        <dbReference type="Proteomes" id="UP000542342"/>
    </source>
</evidence>
<accession>A0A7V8VCG2</accession>
<dbReference type="Gene3D" id="3.30.700.10">
    <property type="entry name" value="Glycoprotein, Type 4 Pilin"/>
    <property type="match status" value="1"/>
</dbReference>
<proteinExistence type="predicted"/>
<gene>
    <name evidence="2" type="ORF">H0921_04830</name>
</gene>
<dbReference type="PROSITE" id="PS00409">
    <property type="entry name" value="PROKAR_NTER_METHYL"/>
    <property type="match status" value="1"/>
</dbReference>
<evidence type="ECO:0000256" key="1">
    <source>
        <dbReference type="SAM" id="Phobius"/>
    </source>
</evidence>
<dbReference type="AlphaFoldDB" id="A0A7V8VCG2"/>
<comment type="caution">
    <text evidence="2">The sequence shown here is derived from an EMBL/GenBank/DDBJ whole genome shotgun (WGS) entry which is preliminary data.</text>
</comment>
<keyword evidence="3" id="KW-1185">Reference proteome</keyword>
<protein>
    <submittedName>
        <fullName evidence="2">Prepilin-type N-terminal cleavage/methylation domain-containing protein</fullName>
    </submittedName>
</protein>
<dbReference type="SUPFAM" id="SSF54523">
    <property type="entry name" value="Pili subunits"/>
    <property type="match status" value="1"/>
</dbReference>
<dbReference type="NCBIfam" id="TIGR02532">
    <property type="entry name" value="IV_pilin_GFxxxE"/>
    <property type="match status" value="1"/>
</dbReference>
<dbReference type="InterPro" id="IPR045584">
    <property type="entry name" value="Pilin-like"/>
</dbReference>
<keyword evidence="1" id="KW-1133">Transmembrane helix</keyword>